<feature type="domain" description="C2H2-type" evidence="14">
    <location>
        <begin position="816"/>
        <end position="841"/>
    </location>
</feature>
<keyword evidence="5" id="KW-0677">Repeat</keyword>
<comment type="caution">
    <text evidence="15">The sequence shown here is derived from an EMBL/GenBank/DDBJ whole genome shotgun (WGS) entry which is preliminary data.</text>
</comment>
<evidence type="ECO:0000256" key="9">
    <source>
        <dbReference type="ARBA" id="ARBA00023125"/>
    </source>
</evidence>
<evidence type="ECO:0000313" key="16">
    <source>
        <dbReference type="Proteomes" id="UP000824782"/>
    </source>
</evidence>
<feature type="domain" description="C2H2-type" evidence="14">
    <location>
        <begin position="202"/>
        <end position="229"/>
    </location>
</feature>
<feature type="domain" description="C2H2-type" evidence="14">
    <location>
        <begin position="415"/>
        <end position="442"/>
    </location>
</feature>
<dbReference type="InterPro" id="IPR036236">
    <property type="entry name" value="Znf_C2H2_sf"/>
</dbReference>
<name>A0AAV7BV23_ENGPU</name>
<dbReference type="FunFam" id="3.30.160.60:FF:000110">
    <property type="entry name" value="Zinc finger protein-like"/>
    <property type="match status" value="1"/>
</dbReference>
<gene>
    <name evidence="15" type="ORF">GDO81_009876</name>
</gene>
<feature type="domain" description="C2H2-type" evidence="14">
    <location>
        <begin position="26"/>
        <end position="53"/>
    </location>
</feature>
<feature type="domain" description="C2H2-type" evidence="14">
    <location>
        <begin position="1"/>
        <end position="25"/>
    </location>
</feature>
<feature type="domain" description="C2H2-type" evidence="14">
    <location>
        <begin position="689"/>
        <end position="716"/>
    </location>
</feature>
<organism evidence="15 16">
    <name type="scientific">Engystomops pustulosus</name>
    <name type="common">Tungara frog</name>
    <name type="synonym">Physalaemus pustulosus</name>
    <dbReference type="NCBI Taxonomy" id="76066"/>
    <lineage>
        <taxon>Eukaryota</taxon>
        <taxon>Metazoa</taxon>
        <taxon>Chordata</taxon>
        <taxon>Craniata</taxon>
        <taxon>Vertebrata</taxon>
        <taxon>Euteleostomi</taxon>
        <taxon>Amphibia</taxon>
        <taxon>Batrachia</taxon>
        <taxon>Anura</taxon>
        <taxon>Neobatrachia</taxon>
        <taxon>Hyloidea</taxon>
        <taxon>Leptodactylidae</taxon>
        <taxon>Leiuperinae</taxon>
        <taxon>Engystomops</taxon>
    </lineage>
</organism>
<dbReference type="FunFam" id="3.30.160.60:FF:000047">
    <property type="entry name" value="zinc finger protein OZF"/>
    <property type="match status" value="1"/>
</dbReference>
<dbReference type="FunFam" id="3.30.160.60:FF:002343">
    <property type="entry name" value="Zinc finger protein 33A"/>
    <property type="match status" value="1"/>
</dbReference>
<reference evidence="15" key="1">
    <citation type="thesis" date="2020" institute="ProQuest LLC" country="789 East Eisenhower Parkway, Ann Arbor, MI, USA">
        <title>Comparative Genomics and Chromosome Evolution.</title>
        <authorList>
            <person name="Mudd A.B."/>
        </authorList>
    </citation>
    <scope>NUCLEOTIDE SEQUENCE</scope>
    <source>
        <strain evidence="15">237g6f4</strain>
        <tissue evidence="15">Blood</tissue>
    </source>
</reference>
<keyword evidence="8" id="KW-0805">Transcription regulation</keyword>
<dbReference type="GO" id="GO:0005634">
    <property type="term" value="C:nucleus"/>
    <property type="evidence" value="ECO:0007669"/>
    <property type="project" value="UniProtKB-SubCell"/>
</dbReference>
<evidence type="ECO:0000256" key="6">
    <source>
        <dbReference type="ARBA" id="ARBA00022771"/>
    </source>
</evidence>
<comment type="similarity">
    <text evidence="3">Belongs to the krueppel C2H2-type zinc-finger protein family.</text>
</comment>
<keyword evidence="4" id="KW-0479">Metal-binding</keyword>
<evidence type="ECO:0000313" key="15">
    <source>
        <dbReference type="EMBL" id="KAG8576474.1"/>
    </source>
</evidence>
<dbReference type="PROSITE" id="PS00028">
    <property type="entry name" value="ZINC_FINGER_C2H2_1"/>
    <property type="match status" value="16"/>
</dbReference>
<dbReference type="FunFam" id="3.30.160.60:FF:001333">
    <property type="entry name" value="Zinc finger with KRAB and SCAN domains 4"/>
    <property type="match status" value="1"/>
</dbReference>
<feature type="domain" description="C2H2-type" evidence="14">
    <location>
        <begin position="230"/>
        <end position="257"/>
    </location>
</feature>
<feature type="compositionally biased region" description="Basic and acidic residues" evidence="13">
    <location>
        <begin position="368"/>
        <end position="387"/>
    </location>
</feature>
<feature type="domain" description="C2H2-type" evidence="14">
    <location>
        <begin position="82"/>
        <end position="104"/>
    </location>
</feature>
<feature type="domain" description="C2H2-type" evidence="14">
    <location>
        <begin position="555"/>
        <end position="578"/>
    </location>
</feature>
<keyword evidence="6 12" id="KW-0863">Zinc-finger</keyword>
<accession>A0AAV7BV23</accession>
<keyword evidence="11" id="KW-0539">Nucleus</keyword>
<comment type="function">
    <text evidence="1">May be involved in transcriptional regulation.</text>
</comment>
<dbReference type="PANTHER" id="PTHR24376:SF216">
    <property type="entry name" value="ZINC FINGER PROTEIN 420-LIKE"/>
    <property type="match status" value="1"/>
</dbReference>
<dbReference type="Pfam" id="PF00096">
    <property type="entry name" value="zf-C2H2"/>
    <property type="match status" value="16"/>
</dbReference>
<evidence type="ECO:0000256" key="3">
    <source>
        <dbReference type="ARBA" id="ARBA00006991"/>
    </source>
</evidence>
<feature type="compositionally biased region" description="Basic and acidic residues" evidence="13">
    <location>
        <begin position="715"/>
        <end position="725"/>
    </location>
</feature>
<feature type="domain" description="C2H2-type" evidence="14">
    <location>
        <begin position="443"/>
        <end position="470"/>
    </location>
</feature>
<feature type="domain" description="C2H2-type" evidence="14">
    <location>
        <begin position="471"/>
        <end position="498"/>
    </location>
</feature>
<keyword evidence="10" id="KW-0804">Transcription</keyword>
<dbReference type="GO" id="GO:0001228">
    <property type="term" value="F:DNA-binding transcription activator activity, RNA polymerase II-specific"/>
    <property type="evidence" value="ECO:0007669"/>
    <property type="project" value="TreeGrafter"/>
</dbReference>
<evidence type="ECO:0000256" key="4">
    <source>
        <dbReference type="ARBA" id="ARBA00022723"/>
    </source>
</evidence>
<feature type="domain" description="C2H2-type" evidence="14">
    <location>
        <begin position="788"/>
        <end position="815"/>
    </location>
</feature>
<dbReference type="FunFam" id="3.30.160.60:FF:000088">
    <property type="entry name" value="Zinc finger and SCAN domain containing 2"/>
    <property type="match status" value="1"/>
</dbReference>
<keyword evidence="7" id="KW-0862">Zinc</keyword>
<feature type="domain" description="C2H2-type" evidence="14">
    <location>
        <begin position="661"/>
        <end position="688"/>
    </location>
</feature>
<proteinExistence type="inferred from homology"/>
<evidence type="ECO:0000256" key="7">
    <source>
        <dbReference type="ARBA" id="ARBA00022833"/>
    </source>
</evidence>
<dbReference type="AlphaFoldDB" id="A0AAV7BV23"/>
<dbReference type="EMBL" id="WNYA01000004">
    <property type="protein sequence ID" value="KAG8576474.1"/>
    <property type="molecule type" value="Genomic_DNA"/>
</dbReference>
<evidence type="ECO:0000256" key="11">
    <source>
        <dbReference type="ARBA" id="ARBA00023242"/>
    </source>
</evidence>
<dbReference type="FunFam" id="3.30.160.60:FF:000478">
    <property type="entry name" value="Zinc finger protein 133"/>
    <property type="match status" value="4"/>
</dbReference>
<dbReference type="Proteomes" id="UP000824782">
    <property type="component" value="Unassembled WGS sequence"/>
</dbReference>
<dbReference type="InterPro" id="IPR013087">
    <property type="entry name" value="Znf_C2H2_type"/>
</dbReference>
<feature type="region of interest" description="Disordered" evidence="13">
    <location>
        <begin position="341"/>
        <end position="387"/>
    </location>
</feature>
<feature type="domain" description="C2H2-type" evidence="14">
    <location>
        <begin position="321"/>
        <end position="348"/>
    </location>
</feature>
<dbReference type="FunFam" id="3.30.160.60:FF:000912">
    <property type="entry name" value="Zinc finger protein 660"/>
    <property type="match status" value="1"/>
</dbReference>
<feature type="domain" description="C2H2-type" evidence="14">
    <location>
        <begin position="633"/>
        <end position="660"/>
    </location>
</feature>
<feature type="domain" description="C2H2-type" evidence="14">
    <location>
        <begin position="54"/>
        <end position="81"/>
    </location>
</feature>
<protein>
    <recommendedName>
        <fullName evidence="14">C2H2-type domain-containing protein</fullName>
    </recommendedName>
</protein>
<dbReference type="GO" id="GO:0045892">
    <property type="term" value="P:negative regulation of DNA-templated transcription"/>
    <property type="evidence" value="ECO:0007669"/>
    <property type="project" value="UniProtKB-ARBA"/>
</dbReference>
<evidence type="ECO:0000256" key="10">
    <source>
        <dbReference type="ARBA" id="ARBA00023163"/>
    </source>
</evidence>
<dbReference type="FunFam" id="3.30.160.60:FF:000690">
    <property type="entry name" value="Zinc finger protein 354C"/>
    <property type="match status" value="2"/>
</dbReference>
<dbReference type="Gene3D" id="3.30.160.60">
    <property type="entry name" value="Classic Zinc Finger"/>
    <property type="match status" value="16"/>
</dbReference>
<keyword evidence="9" id="KW-0238">DNA-binding</keyword>
<dbReference type="SUPFAM" id="SSF57667">
    <property type="entry name" value="beta-beta-alpha zinc fingers"/>
    <property type="match status" value="10"/>
</dbReference>
<dbReference type="GO" id="GO:0008270">
    <property type="term" value="F:zinc ion binding"/>
    <property type="evidence" value="ECO:0007669"/>
    <property type="project" value="UniProtKB-KW"/>
</dbReference>
<sequence>MDCGKSFTRKSSLIVHQRTHTGEKLFMCTECGKKFGLKSSMVRHLRTHTPKTQKLCPECGKCFNRYSSLLQHQKVHRKERAHKCPHCEKSFPLASQLVVHQRIHKWRTLPERSDCEESANNLDKGSTHKELDIILKECGSVMRHQRIHKEPPTKRSGGAADDISNINVDCNVPQFLPTVSSLDRQMTDGSLYATRKGHEKCVLCMDCGKTFTRKSSLIVHQRIHTGEKQFMCSECGKRFGLKSSMVRHMRIHSPKITFQNLHTKEKIYKAYEKSYSRTAQMTVHERNHKAEIFCPKSEPKDFDFLNKENNLIKDKTTEESYMCLECGKSFRRHTTLIRHQKIHNGNSSISNSHNTNSGKNGITSSPVYKEDTEAPKEGQSDITEKSNPCKDKNNYIVFKFGGNTKWKTSIEAKSIFCMDCGKCFTRKSSLIVHQRIHTGEKLFMCADCGKRFSLKSSLVRHTRTHSPKMLNICSDCGRCFSRYSSLFQHQKIHRREKPYKCPQCVKSFSRAAQLLFHQKTHKLEMTCLKLEPGEDSKGQGKGEPGEGESCTAEPYVCLKCGKHFTEEHLFIRHQRVHAYSDVSNVEEESNGKCSPEINLKNLQSQDIYNFVKCESIKDNSIWKFRLPNSKKAYHCNQCGKSFTRKSSLIVHQRIHTGEKLFICTECGKRFSFKSSLIRHFRTHTGQLLNICSQCGIYFSRYCDLLLHLETHTGGKPNKSQDEDISTHPPVLQDGNQSSILESFNEGSSEKNDKTRNYFKQPMLNVLNNHNSGESDEQLSRTRATEKPFLCSDCGKKFTRKSSLIVHQRTHTGEKLFMCAECGKRFGLKSSMVRHTRTHNRV</sequence>
<feature type="compositionally biased region" description="Low complexity" evidence="13">
    <location>
        <begin position="343"/>
        <end position="358"/>
    </location>
</feature>
<dbReference type="PANTHER" id="PTHR24376">
    <property type="entry name" value="ZINC FINGER PROTEIN"/>
    <property type="match status" value="1"/>
</dbReference>
<feature type="domain" description="C2H2-type" evidence="14">
    <location>
        <begin position="499"/>
        <end position="526"/>
    </location>
</feature>
<evidence type="ECO:0000256" key="12">
    <source>
        <dbReference type="PROSITE-ProRule" id="PRU00042"/>
    </source>
</evidence>
<dbReference type="FunFam" id="3.30.160.60:FF:000566">
    <property type="entry name" value="zinc finger protein 133 isoform X2"/>
    <property type="match status" value="2"/>
</dbReference>
<dbReference type="PROSITE" id="PS50157">
    <property type="entry name" value="ZINC_FINGER_C2H2_2"/>
    <property type="match status" value="17"/>
</dbReference>
<keyword evidence="16" id="KW-1185">Reference proteome</keyword>
<evidence type="ECO:0000256" key="2">
    <source>
        <dbReference type="ARBA" id="ARBA00004123"/>
    </source>
</evidence>
<evidence type="ECO:0000256" key="5">
    <source>
        <dbReference type="ARBA" id="ARBA00022737"/>
    </source>
</evidence>
<dbReference type="GO" id="GO:0000978">
    <property type="term" value="F:RNA polymerase II cis-regulatory region sequence-specific DNA binding"/>
    <property type="evidence" value="ECO:0007669"/>
    <property type="project" value="TreeGrafter"/>
</dbReference>
<dbReference type="SMART" id="SM00355">
    <property type="entry name" value="ZnF_C2H2"/>
    <property type="match status" value="17"/>
</dbReference>
<evidence type="ECO:0000256" key="13">
    <source>
        <dbReference type="SAM" id="MobiDB-lite"/>
    </source>
</evidence>
<dbReference type="FunFam" id="3.30.160.60:FF:000759">
    <property type="entry name" value="zinc finger protein 16"/>
    <property type="match status" value="1"/>
</dbReference>
<evidence type="ECO:0000259" key="14">
    <source>
        <dbReference type="PROSITE" id="PS50157"/>
    </source>
</evidence>
<comment type="subcellular location">
    <subcellularLocation>
        <location evidence="2">Nucleus</location>
    </subcellularLocation>
</comment>
<evidence type="ECO:0000256" key="8">
    <source>
        <dbReference type="ARBA" id="ARBA00023015"/>
    </source>
</evidence>
<feature type="region of interest" description="Disordered" evidence="13">
    <location>
        <begin position="715"/>
        <end position="736"/>
    </location>
</feature>
<evidence type="ECO:0000256" key="1">
    <source>
        <dbReference type="ARBA" id="ARBA00003767"/>
    </source>
</evidence>